<evidence type="ECO:0000256" key="1">
    <source>
        <dbReference type="ARBA" id="ARBA00009451"/>
    </source>
</evidence>
<dbReference type="SUPFAM" id="SSF54843">
    <property type="entry name" value="Ribosomal protein L22"/>
    <property type="match status" value="1"/>
</dbReference>
<evidence type="ECO:0000313" key="6">
    <source>
        <dbReference type="Proteomes" id="UP001212841"/>
    </source>
</evidence>
<dbReference type="GO" id="GO:0006412">
    <property type="term" value="P:translation"/>
    <property type="evidence" value="ECO:0007669"/>
    <property type="project" value="InterPro"/>
</dbReference>
<evidence type="ECO:0000313" key="5">
    <source>
        <dbReference type="EMBL" id="KAJ3055064.1"/>
    </source>
</evidence>
<dbReference type="GO" id="GO:1990904">
    <property type="term" value="C:ribonucleoprotein complex"/>
    <property type="evidence" value="ECO:0007669"/>
    <property type="project" value="UniProtKB-KW"/>
</dbReference>
<proteinExistence type="inferred from homology"/>
<dbReference type="Gene3D" id="3.90.470.10">
    <property type="entry name" value="Ribosomal protein L22/L17"/>
    <property type="match status" value="1"/>
</dbReference>
<dbReference type="GO" id="GO:0005840">
    <property type="term" value="C:ribosome"/>
    <property type="evidence" value="ECO:0007669"/>
    <property type="project" value="UniProtKB-KW"/>
</dbReference>
<organism evidence="5 6">
    <name type="scientific">Rhizophlyctis rosea</name>
    <dbReference type="NCBI Taxonomy" id="64517"/>
    <lineage>
        <taxon>Eukaryota</taxon>
        <taxon>Fungi</taxon>
        <taxon>Fungi incertae sedis</taxon>
        <taxon>Chytridiomycota</taxon>
        <taxon>Chytridiomycota incertae sedis</taxon>
        <taxon>Chytridiomycetes</taxon>
        <taxon>Rhizophlyctidales</taxon>
        <taxon>Rhizophlyctidaceae</taxon>
        <taxon>Rhizophlyctis</taxon>
    </lineage>
</organism>
<accession>A0AAD5SHL9</accession>
<dbReference type="AlphaFoldDB" id="A0AAD5SHL9"/>
<evidence type="ECO:0000256" key="3">
    <source>
        <dbReference type="ARBA" id="ARBA00023274"/>
    </source>
</evidence>
<comment type="similarity">
    <text evidence="1 4">Belongs to the universal ribosomal protein uL22 family.</text>
</comment>
<evidence type="ECO:0000256" key="4">
    <source>
        <dbReference type="RuleBase" id="RU004005"/>
    </source>
</evidence>
<name>A0AAD5SHL9_9FUNG</name>
<dbReference type="GO" id="GO:0003735">
    <property type="term" value="F:structural constituent of ribosome"/>
    <property type="evidence" value="ECO:0007669"/>
    <property type="project" value="InterPro"/>
</dbReference>
<dbReference type="Proteomes" id="UP001212841">
    <property type="component" value="Unassembled WGS sequence"/>
</dbReference>
<dbReference type="InterPro" id="IPR036394">
    <property type="entry name" value="Ribosomal_uL22_sf"/>
</dbReference>
<dbReference type="Pfam" id="PF00237">
    <property type="entry name" value="Ribosomal_L22"/>
    <property type="match status" value="1"/>
</dbReference>
<keyword evidence="3 4" id="KW-0687">Ribonucleoprotein</keyword>
<keyword evidence="2 4" id="KW-0689">Ribosomal protein</keyword>
<sequence length="213" mass="25015">MRAEQEDDSVRTLQEQAGQVPFDIQQYWADKGLPLGKEHFMERLRADGGDKITTLTRNYLHVSHTRFLDILDELKGLSLQQALLHMKWHQKPTAEKVNDAIREAIIQAKEEGFDLQKTYIAHAEVWRNKVVISQHMRNRYIRGRGRYGSINFVESALLEITLQERDKPFLQRVHDPLEWVREKLRAAQKPWVPSVEEVYEKERGARPIKAVYC</sequence>
<keyword evidence="6" id="KW-1185">Reference proteome</keyword>
<dbReference type="InterPro" id="IPR001063">
    <property type="entry name" value="Ribosomal_uL22"/>
</dbReference>
<comment type="caution">
    <text evidence="5">The sequence shown here is derived from an EMBL/GenBank/DDBJ whole genome shotgun (WGS) entry which is preliminary data.</text>
</comment>
<dbReference type="EMBL" id="JADGJD010000098">
    <property type="protein sequence ID" value="KAJ3055064.1"/>
    <property type="molecule type" value="Genomic_DNA"/>
</dbReference>
<reference evidence="5" key="1">
    <citation type="submission" date="2020-05" db="EMBL/GenBank/DDBJ databases">
        <title>Phylogenomic resolution of chytrid fungi.</title>
        <authorList>
            <person name="Stajich J.E."/>
            <person name="Amses K."/>
            <person name="Simmons R."/>
            <person name="Seto K."/>
            <person name="Myers J."/>
            <person name="Bonds A."/>
            <person name="Quandt C.A."/>
            <person name="Barry K."/>
            <person name="Liu P."/>
            <person name="Grigoriev I."/>
            <person name="Longcore J.E."/>
            <person name="James T.Y."/>
        </authorList>
    </citation>
    <scope>NUCLEOTIDE SEQUENCE</scope>
    <source>
        <strain evidence="5">JEL0318</strain>
    </source>
</reference>
<protein>
    <submittedName>
        <fullName evidence="5">Uncharacterized protein</fullName>
    </submittedName>
</protein>
<gene>
    <name evidence="5" type="ORF">HK097_011627</name>
</gene>
<evidence type="ECO:0000256" key="2">
    <source>
        <dbReference type="ARBA" id="ARBA00022980"/>
    </source>
</evidence>